<reference evidence="5 6" key="1">
    <citation type="submission" date="2018-05" db="EMBL/GenBank/DDBJ databases">
        <title>Nocardioides silvaticus genome.</title>
        <authorList>
            <person name="Li C."/>
            <person name="Wang G."/>
        </authorList>
    </citation>
    <scope>NUCLEOTIDE SEQUENCE [LARGE SCALE GENOMIC DNA]</scope>
    <source>
        <strain evidence="5 6">CCTCC AB 2018079</strain>
    </source>
</reference>
<dbReference type="RefSeq" id="WP_109693235.1">
    <property type="nucleotide sequence ID" value="NZ_QGDD01000003.1"/>
</dbReference>
<dbReference type="SUPFAM" id="SSF53474">
    <property type="entry name" value="alpha/beta-Hydrolases"/>
    <property type="match status" value="1"/>
</dbReference>
<dbReference type="GO" id="GO:0008239">
    <property type="term" value="F:dipeptidyl-peptidase activity"/>
    <property type="evidence" value="ECO:0007669"/>
    <property type="project" value="InterPro"/>
</dbReference>
<dbReference type="Pfam" id="PF08530">
    <property type="entry name" value="PepX_C"/>
    <property type="match status" value="1"/>
</dbReference>
<dbReference type="PANTHER" id="PTHR43056:SF10">
    <property type="entry name" value="COCE_NOND FAMILY, PUTATIVE (AFU_ORTHOLOGUE AFUA_7G00600)-RELATED"/>
    <property type="match status" value="1"/>
</dbReference>
<dbReference type="SMART" id="SM00939">
    <property type="entry name" value="PepX_C"/>
    <property type="match status" value="1"/>
</dbReference>
<sequence length="647" mass="69542">MNNALPRRPRRVLIAMAAASAVGATVLASPTSGASAAPGRTTTAAPSLTQTVPATTAAPAAQRPSKWRPRPQQYPGTVKKTDLKIRMDDGVVLRGDLVRPANAQGEPVRKKLPVIVMITAYNKAVIGSGAAGLGGPGPTYLVKRGYNYLFVDARGTGSSEGTWEAFSARENKDAGKIVAWAHRQPWSNGKVGMAGASYMGISQLMAAGHKPPGLEAIFPQVPGADVYRDIVASGGQLDVGFMPLWLGLVNGTALIPPAYLSSDPASAIGVLLEHLIGNGTFTMTLALQALLGGNPMYDGPFYRERSAIEYIDKVKVPTFLVGGEYDLFQRGTPMIFDELKSNGAPVKMILGPWDHLEGSSGLEVHKAGYGTLGELQLRWFDHWIKGRNGHLGEIAPVTAYEQGSGRWLRSRSWVGRHQDARQQLLSGTSMQGGRIGGLGPKRGKTGKSVLLPLPVQGLCSRSTNQWTAGILNQVWPEMPCFKNNNIDDYTGLAFQTRKLQKPFTFRGPINARLFVSSIGGDGMLSVTVSDVAPDGTVSRLTGGWQVISHRKLVRSKSRYLDGKLIQPFHPFTKATRQKLKPGQVAPVDVEIFPTTAVVNKGHRLRFTIAGFDVPHLLAPVPDLPGQALPITVYTGPKHPSRITFPGR</sequence>
<keyword evidence="1" id="KW-0378">Hydrolase</keyword>
<evidence type="ECO:0000256" key="3">
    <source>
        <dbReference type="SAM" id="SignalP"/>
    </source>
</evidence>
<evidence type="ECO:0000313" key="5">
    <source>
        <dbReference type="EMBL" id="PWN03145.1"/>
    </source>
</evidence>
<dbReference type="AlphaFoldDB" id="A0A316TJE1"/>
<dbReference type="Gene3D" id="2.60.120.260">
    <property type="entry name" value="Galactose-binding domain-like"/>
    <property type="match status" value="1"/>
</dbReference>
<feature type="compositionally biased region" description="Low complexity" evidence="2">
    <location>
        <begin position="29"/>
        <end position="39"/>
    </location>
</feature>
<keyword evidence="6" id="KW-1185">Reference proteome</keyword>
<dbReference type="NCBIfam" id="TIGR00976">
    <property type="entry name" value="CocE_NonD"/>
    <property type="match status" value="1"/>
</dbReference>
<dbReference type="Pfam" id="PF02129">
    <property type="entry name" value="Peptidase_S15"/>
    <property type="match status" value="1"/>
</dbReference>
<dbReference type="InterPro" id="IPR050585">
    <property type="entry name" value="Xaa-Pro_dipeptidyl-ppase/CocE"/>
</dbReference>
<accession>A0A316TJE1</accession>
<dbReference type="InterPro" id="IPR006311">
    <property type="entry name" value="TAT_signal"/>
</dbReference>
<keyword evidence="3" id="KW-0732">Signal</keyword>
<dbReference type="Gene3D" id="1.10.3020.10">
    <property type="entry name" value="alpha-amino acid ester hydrolase ( Helical cap domain)"/>
    <property type="match status" value="1"/>
</dbReference>
<dbReference type="Gene3D" id="3.40.50.1820">
    <property type="entry name" value="alpha/beta hydrolase"/>
    <property type="match status" value="1"/>
</dbReference>
<dbReference type="Proteomes" id="UP000245507">
    <property type="component" value="Unassembled WGS sequence"/>
</dbReference>
<feature type="domain" description="Xaa-Pro dipeptidyl-peptidase C-terminal" evidence="4">
    <location>
        <begin position="377"/>
        <end position="643"/>
    </location>
</feature>
<feature type="signal peptide" evidence="3">
    <location>
        <begin position="1"/>
        <end position="28"/>
    </location>
</feature>
<protein>
    <recommendedName>
        <fullName evidence="4">Xaa-Pro dipeptidyl-peptidase C-terminal domain-containing protein</fullName>
    </recommendedName>
</protein>
<feature type="region of interest" description="Disordered" evidence="2">
    <location>
        <begin position="29"/>
        <end position="76"/>
    </location>
</feature>
<dbReference type="EMBL" id="QGDD01000003">
    <property type="protein sequence ID" value="PWN03145.1"/>
    <property type="molecule type" value="Genomic_DNA"/>
</dbReference>
<dbReference type="SUPFAM" id="SSF49785">
    <property type="entry name" value="Galactose-binding domain-like"/>
    <property type="match status" value="1"/>
</dbReference>
<organism evidence="5 6">
    <name type="scientific">Nocardioides silvaticus</name>
    <dbReference type="NCBI Taxonomy" id="2201891"/>
    <lineage>
        <taxon>Bacteria</taxon>
        <taxon>Bacillati</taxon>
        <taxon>Actinomycetota</taxon>
        <taxon>Actinomycetes</taxon>
        <taxon>Propionibacteriales</taxon>
        <taxon>Nocardioidaceae</taxon>
        <taxon>Nocardioides</taxon>
    </lineage>
</organism>
<evidence type="ECO:0000259" key="4">
    <source>
        <dbReference type="SMART" id="SM00939"/>
    </source>
</evidence>
<dbReference type="PANTHER" id="PTHR43056">
    <property type="entry name" value="PEPTIDASE S9 PROLYL OLIGOPEPTIDASE"/>
    <property type="match status" value="1"/>
</dbReference>
<feature type="compositionally biased region" description="Low complexity" evidence="2">
    <location>
        <begin position="49"/>
        <end position="62"/>
    </location>
</feature>
<evidence type="ECO:0000256" key="2">
    <source>
        <dbReference type="SAM" id="MobiDB-lite"/>
    </source>
</evidence>
<dbReference type="InterPro" id="IPR013736">
    <property type="entry name" value="Xaa-Pro_dipept_C"/>
</dbReference>
<feature type="chain" id="PRO_5038938993" description="Xaa-Pro dipeptidyl-peptidase C-terminal domain-containing protein" evidence="3">
    <location>
        <begin position="29"/>
        <end position="647"/>
    </location>
</feature>
<comment type="caution">
    <text evidence="5">The sequence shown here is derived from an EMBL/GenBank/DDBJ whole genome shotgun (WGS) entry which is preliminary data.</text>
</comment>
<dbReference type="InterPro" id="IPR029058">
    <property type="entry name" value="AB_hydrolase_fold"/>
</dbReference>
<dbReference type="InterPro" id="IPR005674">
    <property type="entry name" value="CocE/Ser_esterase"/>
</dbReference>
<dbReference type="PROSITE" id="PS51318">
    <property type="entry name" value="TAT"/>
    <property type="match status" value="1"/>
</dbReference>
<name>A0A316TJE1_9ACTN</name>
<evidence type="ECO:0000256" key="1">
    <source>
        <dbReference type="ARBA" id="ARBA00022801"/>
    </source>
</evidence>
<dbReference type="InterPro" id="IPR000383">
    <property type="entry name" value="Xaa-Pro-like_dom"/>
</dbReference>
<evidence type="ECO:0000313" key="6">
    <source>
        <dbReference type="Proteomes" id="UP000245507"/>
    </source>
</evidence>
<dbReference type="InterPro" id="IPR008979">
    <property type="entry name" value="Galactose-bd-like_sf"/>
</dbReference>
<proteinExistence type="predicted"/>
<dbReference type="OrthoDB" id="5240615at2"/>
<gene>
    <name evidence="5" type="ORF">DJ010_08450</name>
</gene>